<evidence type="ECO:0000259" key="4">
    <source>
        <dbReference type="Pfam" id="PF21782"/>
    </source>
</evidence>
<evidence type="ECO:0000313" key="6">
    <source>
        <dbReference type="Proteomes" id="UP000007013"/>
    </source>
</evidence>
<protein>
    <submittedName>
        <fullName evidence="5">Methyltransferase type 12</fullName>
    </submittedName>
</protein>
<proteinExistence type="predicted"/>
<dbReference type="InterPro" id="IPR029063">
    <property type="entry name" value="SAM-dependent_MTases_sf"/>
</dbReference>
<dbReference type="Gene3D" id="3.40.50.150">
    <property type="entry name" value="Vaccinia Virus protein VP39"/>
    <property type="match status" value="1"/>
</dbReference>
<dbReference type="EMBL" id="CP001032">
    <property type="protein sequence ID" value="ACB77234.1"/>
    <property type="molecule type" value="Genomic_DNA"/>
</dbReference>
<dbReference type="Proteomes" id="UP000007013">
    <property type="component" value="Chromosome"/>
</dbReference>
<gene>
    <name evidence="5" type="ordered locus">Oter_3960</name>
</gene>
<dbReference type="PANTHER" id="PTHR43667">
    <property type="entry name" value="CYCLOPROPANE-FATTY-ACYL-PHOSPHOLIPID SYNTHASE"/>
    <property type="match status" value="1"/>
</dbReference>
<dbReference type="eggNOG" id="COG4797">
    <property type="taxonomic scope" value="Bacteria"/>
</dbReference>
<dbReference type="CDD" id="cd02440">
    <property type="entry name" value="AdoMet_MTases"/>
    <property type="match status" value="1"/>
</dbReference>
<feature type="domain" description="Methyltransferase" evidence="3">
    <location>
        <begin position="53"/>
        <end position="150"/>
    </location>
</feature>
<organism evidence="5 6">
    <name type="scientific">Opitutus terrae (strain DSM 11246 / JCM 15787 / PB90-1)</name>
    <dbReference type="NCBI Taxonomy" id="452637"/>
    <lineage>
        <taxon>Bacteria</taxon>
        <taxon>Pseudomonadati</taxon>
        <taxon>Verrucomicrobiota</taxon>
        <taxon>Opitutia</taxon>
        <taxon>Opitutales</taxon>
        <taxon>Opitutaceae</taxon>
        <taxon>Opitutus</taxon>
    </lineage>
</organism>
<dbReference type="PANTHER" id="PTHR43667:SF2">
    <property type="entry name" value="FATTY ACID C-METHYL TRANSFERASE"/>
    <property type="match status" value="1"/>
</dbReference>
<evidence type="ECO:0000256" key="1">
    <source>
        <dbReference type="SAM" id="MobiDB-lite"/>
    </source>
</evidence>
<dbReference type="eggNOG" id="COG2230">
    <property type="taxonomic scope" value="Bacteria"/>
</dbReference>
<dbReference type="KEGG" id="ote:Oter_3960"/>
<feature type="region of interest" description="Disordered" evidence="1">
    <location>
        <begin position="1"/>
        <end position="29"/>
    </location>
</feature>
<feature type="domain" description="Methyltransferase regulatory" evidence="2">
    <location>
        <begin position="223"/>
        <end position="305"/>
    </location>
</feature>
<dbReference type="InterPro" id="IPR050723">
    <property type="entry name" value="CFA/CMAS"/>
</dbReference>
<evidence type="ECO:0000259" key="2">
    <source>
        <dbReference type="Pfam" id="PF10119"/>
    </source>
</evidence>
<reference evidence="5 6" key="1">
    <citation type="journal article" date="2011" name="J. Bacteriol.">
        <title>Genome sequence of the verrucomicrobium Opitutus terrae PB90-1, an abundant inhabitant of rice paddy soil ecosystems.</title>
        <authorList>
            <person name="van Passel M.W."/>
            <person name="Kant R."/>
            <person name="Palva A."/>
            <person name="Copeland A."/>
            <person name="Lucas S."/>
            <person name="Lapidus A."/>
            <person name="Glavina del Rio T."/>
            <person name="Pitluck S."/>
            <person name="Goltsman E."/>
            <person name="Clum A."/>
            <person name="Sun H."/>
            <person name="Schmutz J."/>
            <person name="Larimer F.W."/>
            <person name="Land M.L."/>
            <person name="Hauser L."/>
            <person name="Kyrpides N."/>
            <person name="Mikhailova N."/>
            <person name="Richardson P.P."/>
            <person name="Janssen P.H."/>
            <person name="de Vos W.M."/>
            <person name="Smidt H."/>
        </authorList>
    </citation>
    <scope>NUCLEOTIDE SEQUENCE [LARGE SCALE GENOMIC DNA]</scope>
    <source>
        <strain evidence="6">DSM 11246 / JCM 15787 / PB90-1</strain>
    </source>
</reference>
<dbReference type="InterPro" id="IPR041698">
    <property type="entry name" value="Methyltransf_25"/>
</dbReference>
<dbReference type="HOGENOM" id="CLU_037603_1_1_0"/>
<dbReference type="OrthoDB" id="9774345at2"/>
<dbReference type="Pfam" id="PF13649">
    <property type="entry name" value="Methyltransf_25"/>
    <property type="match status" value="1"/>
</dbReference>
<keyword evidence="5" id="KW-0808">Transferase</keyword>
<dbReference type="GO" id="GO:0032259">
    <property type="term" value="P:methylation"/>
    <property type="evidence" value="ECO:0007669"/>
    <property type="project" value="UniProtKB-KW"/>
</dbReference>
<evidence type="ECO:0000313" key="5">
    <source>
        <dbReference type="EMBL" id="ACB77234.1"/>
    </source>
</evidence>
<dbReference type="GO" id="GO:0008168">
    <property type="term" value="F:methyltransferase activity"/>
    <property type="evidence" value="ECO:0007669"/>
    <property type="project" value="UniProtKB-KW"/>
</dbReference>
<dbReference type="AlphaFoldDB" id="B1ZZP8"/>
<name>B1ZZP8_OPITP</name>
<evidence type="ECO:0000259" key="3">
    <source>
        <dbReference type="Pfam" id="PF13649"/>
    </source>
</evidence>
<sequence length="535" mass="58208">MSTSAPLPSSDVTTAYDETPYPSSSFPQTQPNRLAAMARLFGLDAASPANARVLELGCADGSNLLPLAEQFPQASFLGVDSSKVQIAAAQSAITAGGVTNVEVRRQDILDFPADSGKFDYIVAHGVYSWVPPAVREKVLAICRDHLTENGVAYVSYNALPGWNMRRSLREMMLYHTRGLTDPKTKVAQSRALLTFLADSVPSENSAYGMLLKSELSLMNGLSDNYLLHDILGGENTPFYFYEFIAEAMKHGLQYLSESNIAEMLAGNFPEKVSQTLAQLNNQIVAQEQYMDYLRNRSFRQTLLCRGGVPLKRNLSPAVLRQLAFRSLLIRAAGPVELVPGVPVSFATATGVQVTSGDAFVKALMQMLTETRGVAVVSYQALLEGARSLSRPFLGEVPPDRDRTDESTLEMNLLNLLAKGFLEIHAEPVSVRTDVPERPAVSAFARYQALNARLITNRTHQSIPADMVARYIIAACDGTRGRDELLGELVSRVKEGKLQVNEGSVQVTDEQRLNALLGSNLDTGLAALAAAGFFRG</sequence>
<dbReference type="SUPFAM" id="SSF53335">
    <property type="entry name" value="S-adenosyl-L-methionine-dependent methyltransferases"/>
    <property type="match status" value="1"/>
</dbReference>
<dbReference type="InterPro" id="IPR018773">
    <property type="entry name" value="MeTrfase_reg_dom_prd"/>
</dbReference>
<dbReference type="InterPro" id="IPR048976">
    <property type="entry name" value="WHD_PKMT"/>
</dbReference>
<feature type="compositionally biased region" description="Polar residues" evidence="1">
    <location>
        <begin position="1"/>
        <end position="13"/>
    </location>
</feature>
<keyword evidence="5" id="KW-0489">Methyltransferase</keyword>
<accession>B1ZZP8</accession>
<dbReference type="Pfam" id="PF21782">
    <property type="entry name" value="WHD_PKMT"/>
    <property type="match status" value="1"/>
</dbReference>
<feature type="domain" description="PKMT C-terminal winged helix" evidence="4">
    <location>
        <begin position="436"/>
        <end position="531"/>
    </location>
</feature>
<dbReference type="STRING" id="452637.Oter_3960"/>
<keyword evidence="6" id="KW-1185">Reference proteome</keyword>
<dbReference type="Pfam" id="PF10119">
    <property type="entry name" value="MethyTransf_Reg"/>
    <property type="match status" value="1"/>
</dbReference>
<dbReference type="RefSeq" id="WP_012376762.1">
    <property type="nucleotide sequence ID" value="NC_010571.1"/>
</dbReference>